<protein>
    <submittedName>
        <fullName evidence="1">MTEF4 factor</fullName>
    </submittedName>
</protein>
<accession>A0A7K9YB86</accession>
<feature type="non-terminal residue" evidence="1">
    <location>
        <position position="1"/>
    </location>
</feature>
<feature type="non-terminal residue" evidence="1">
    <location>
        <position position="128"/>
    </location>
</feature>
<comment type="caution">
    <text evidence="1">The sequence shown here is derived from an EMBL/GenBank/DDBJ whole genome shotgun (WGS) entry which is preliminary data.</text>
</comment>
<sequence length="128" mass="13790">AARCGAPPRAMAGRLLLQLRGWRTAVPRAVLPGPGPACRHRCGREEDEAAALLAMGFSQAQARRLRLLQPGLEPRRREEAAAELLLLGLSAEAALGLLERSPRLLSVAAARLKERAGYLRRLGLEGGR</sequence>
<proteinExistence type="predicted"/>
<reference evidence="1 2" key="1">
    <citation type="submission" date="2019-09" db="EMBL/GenBank/DDBJ databases">
        <title>Bird 10,000 Genomes (B10K) Project - Family phase.</title>
        <authorList>
            <person name="Zhang G."/>
        </authorList>
    </citation>
    <scope>NUCLEOTIDE SEQUENCE [LARGE SCALE GENOMIC DNA]</scope>
    <source>
        <strain evidence="1">B10K-DU-001-53</strain>
        <tissue evidence="1">Muscle</tissue>
    </source>
</reference>
<dbReference type="Proteomes" id="UP000522663">
    <property type="component" value="Unassembled WGS sequence"/>
</dbReference>
<keyword evidence="2" id="KW-1185">Reference proteome</keyword>
<evidence type="ECO:0000313" key="2">
    <source>
        <dbReference type="Proteomes" id="UP000522663"/>
    </source>
</evidence>
<gene>
    <name evidence="1" type="primary">Mterf4</name>
    <name evidence="1" type="ORF">ODOGUJ_R15270</name>
</gene>
<evidence type="ECO:0000313" key="1">
    <source>
        <dbReference type="EMBL" id="NXJ06340.1"/>
    </source>
</evidence>
<dbReference type="EMBL" id="VXAB01003348">
    <property type="protein sequence ID" value="NXJ06340.1"/>
    <property type="molecule type" value="Genomic_DNA"/>
</dbReference>
<organism evidence="1 2">
    <name type="scientific">Odontophorus gujanensis</name>
    <name type="common">marbled wood quail</name>
    <dbReference type="NCBI Taxonomy" id="886794"/>
    <lineage>
        <taxon>Eukaryota</taxon>
        <taxon>Metazoa</taxon>
        <taxon>Chordata</taxon>
        <taxon>Craniata</taxon>
        <taxon>Vertebrata</taxon>
        <taxon>Euteleostomi</taxon>
        <taxon>Archelosauria</taxon>
        <taxon>Archosauria</taxon>
        <taxon>Dinosauria</taxon>
        <taxon>Saurischia</taxon>
        <taxon>Theropoda</taxon>
        <taxon>Coelurosauria</taxon>
        <taxon>Aves</taxon>
        <taxon>Neognathae</taxon>
        <taxon>Galloanserae</taxon>
        <taxon>Galliformes</taxon>
        <taxon>Odontophoridae</taxon>
        <taxon>Odontophorus</taxon>
    </lineage>
</organism>
<dbReference type="AlphaFoldDB" id="A0A7K9YB86"/>
<name>A0A7K9YB86_9GALL</name>